<organism evidence="4 5">
    <name type="scientific">Bacillus carboniphilus</name>
    <dbReference type="NCBI Taxonomy" id="86663"/>
    <lineage>
        <taxon>Bacteria</taxon>
        <taxon>Bacillati</taxon>
        <taxon>Bacillota</taxon>
        <taxon>Bacilli</taxon>
        <taxon>Bacillales</taxon>
        <taxon>Bacillaceae</taxon>
        <taxon>Bacillus</taxon>
    </lineage>
</organism>
<protein>
    <submittedName>
        <fullName evidence="4">Molybdate ABC transporter substrate-binding protein</fullName>
    </submittedName>
</protein>
<keyword evidence="5" id="KW-1185">Reference proteome</keyword>
<dbReference type="PANTHER" id="PTHR30632:SF0">
    <property type="entry name" value="SULFATE-BINDING PROTEIN"/>
    <property type="match status" value="1"/>
</dbReference>
<evidence type="ECO:0000256" key="1">
    <source>
        <dbReference type="ARBA" id="ARBA00009175"/>
    </source>
</evidence>
<evidence type="ECO:0000313" key="4">
    <source>
        <dbReference type="EMBL" id="WLR42375.1"/>
    </source>
</evidence>
<evidence type="ECO:0000313" key="5">
    <source>
        <dbReference type="Proteomes" id="UP001197974"/>
    </source>
</evidence>
<proteinExistence type="inferred from homology"/>
<dbReference type="Gene3D" id="3.40.190.10">
    <property type="entry name" value="Periplasmic binding protein-like II"/>
    <property type="match status" value="2"/>
</dbReference>
<reference evidence="4 5" key="1">
    <citation type="submission" date="2023-06" db="EMBL/GenBank/DDBJ databases">
        <title>Five Gram-positive bacteria isolated from mangrove sediments in Shenzhen, Guangdong, China.</title>
        <authorList>
            <person name="Yu S."/>
            <person name="Zheng W."/>
            <person name="Huang Y."/>
        </authorList>
    </citation>
    <scope>NUCLEOTIDE SEQUENCE [LARGE SCALE GENOMIC DNA]</scope>
    <source>
        <strain evidence="4 5">SaN35-3</strain>
    </source>
</reference>
<dbReference type="RefSeq" id="WP_226542446.1">
    <property type="nucleotide sequence ID" value="NZ_CP129013.1"/>
</dbReference>
<comment type="similarity">
    <text evidence="1">Belongs to the bacterial solute-binding protein ModA family.</text>
</comment>
<keyword evidence="2" id="KW-0479">Metal-binding</keyword>
<accession>A0ABY9JVC7</accession>
<name>A0ABY9JVC7_9BACI</name>
<gene>
    <name evidence="4" type="primary">modA</name>
    <name evidence="4" type="ORF">LC087_16975</name>
</gene>
<dbReference type="EMBL" id="CP129013">
    <property type="protein sequence ID" value="WLR42375.1"/>
    <property type="molecule type" value="Genomic_DNA"/>
</dbReference>
<dbReference type="InterPro" id="IPR050682">
    <property type="entry name" value="ModA/WtpA"/>
</dbReference>
<sequence>MKYKWLKLFVMGISFAFILVGCRSNDGKTVITVAAATSLVDSLEEIEIEFEKEHPEIDILCHYASTGSLRKQIEQGAPIDVFLSASETDYQLLVEQGLLEEGELLLHNSLVVVAGEESSIRSLNEFAKSDGKIAIGNPSFVPVGVYGERALINLKLLEDFQERLVYGKDVKHVKTLVEQGASEVAIVYASEVKESDHLQVIEELPSSLYPPINYYTAIVVDNKKNDEANTFMQFLLEKQAQTLFAENGFIIKEKE</sequence>
<dbReference type="Proteomes" id="UP001197974">
    <property type="component" value="Chromosome"/>
</dbReference>
<dbReference type="PIRSF" id="PIRSF004846">
    <property type="entry name" value="ModA"/>
    <property type="match status" value="1"/>
</dbReference>
<dbReference type="Pfam" id="PF13531">
    <property type="entry name" value="SBP_bac_11"/>
    <property type="match status" value="1"/>
</dbReference>
<dbReference type="SUPFAM" id="SSF53850">
    <property type="entry name" value="Periplasmic binding protein-like II"/>
    <property type="match status" value="1"/>
</dbReference>
<keyword evidence="3" id="KW-0732">Signal</keyword>
<evidence type="ECO:0000256" key="3">
    <source>
        <dbReference type="ARBA" id="ARBA00022729"/>
    </source>
</evidence>
<dbReference type="InterPro" id="IPR005950">
    <property type="entry name" value="ModA"/>
</dbReference>
<evidence type="ECO:0000256" key="2">
    <source>
        <dbReference type="ARBA" id="ARBA00022723"/>
    </source>
</evidence>
<dbReference type="NCBIfam" id="TIGR01256">
    <property type="entry name" value="modA"/>
    <property type="match status" value="1"/>
</dbReference>
<dbReference type="PROSITE" id="PS51257">
    <property type="entry name" value="PROKAR_LIPOPROTEIN"/>
    <property type="match status" value="1"/>
</dbReference>
<dbReference type="PANTHER" id="PTHR30632">
    <property type="entry name" value="MOLYBDATE-BINDING PERIPLASMIC PROTEIN"/>
    <property type="match status" value="1"/>
</dbReference>